<comment type="caution">
    <text evidence="1">The sequence shown here is derived from an EMBL/GenBank/DDBJ whole genome shotgun (WGS) entry which is preliminary data.</text>
</comment>
<dbReference type="EMBL" id="LAZR01060043">
    <property type="protein sequence ID" value="KKK66514.1"/>
    <property type="molecule type" value="Genomic_DNA"/>
</dbReference>
<dbReference type="Pfam" id="PF06252">
    <property type="entry name" value="GemA"/>
    <property type="match status" value="1"/>
</dbReference>
<protein>
    <recommendedName>
        <fullName evidence="2">DUF1018 domain-containing protein</fullName>
    </recommendedName>
</protein>
<gene>
    <name evidence="1" type="ORF">LCGC14_2963330</name>
</gene>
<dbReference type="InterPro" id="IPR009363">
    <property type="entry name" value="Phage_Mu_Gp16"/>
</dbReference>
<name>A0A0F8ZJC7_9ZZZZ</name>
<sequence>MTSPITGPQRRTIFDLCRKLEFDDRARHDLQRELCGKASLKQFTKADAARLIDELVRLSGIKPKRARTRPRKLPDNVVQFINPKQRRKIEVMAGQVAWREEDGFERWMLASFGFRPPRTNFEVTKVIHGLESLKAQQEKRRREEVIHCG</sequence>
<evidence type="ECO:0008006" key="2">
    <source>
        <dbReference type="Google" id="ProtNLM"/>
    </source>
</evidence>
<reference evidence="1" key="1">
    <citation type="journal article" date="2015" name="Nature">
        <title>Complex archaea that bridge the gap between prokaryotes and eukaryotes.</title>
        <authorList>
            <person name="Spang A."/>
            <person name="Saw J.H."/>
            <person name="Jorgensen S.L."/>
            <person name="Zaremba-Niedzwiedzka K."/>
            <person name="Martijn J."/>
            <person name="Lind A.E."/>
            <person name="van Eijk R."/>
            <person name="Schleper C."/>
            <person name="Guy L."/>
            <person name="Ettema T.J."/>
        </authorList>
    </citation>
    <scope>NUCLEOTIDE SEQUENCE</scope>
</reference>
<organism evidence="1">
    <name type="scientific">marine sediment metagenome</name>
    <dbReference type="NCBI Taxonomy" id="412755"/>
    <lineage>
        <taxon>unclassified sequences</taxon>
        <taxon>metagenomes</taxon>
        <taxon>ecological metagenomes</taxon>
    </lineage>
</organism>
<accession>A0A0F8ZJC7</accession>
<proteinExistence type="predicted"/>
<dbReference type="AlphaFoldDB" id="A0A0F8ZJC7"/>
<evidence type="ECO:0000313" key="1">
    <source>
        <dbReference type="EMBL" id="KKK66514.1"/>
    </source>
</evidence>